<dbReference type="RefSeq" id="WP_114710325.1">
    <property type="nucleotide sequence ID" value="NZ_KZ857258.1"/>
</dbReference>
<protein>
    <recommendedName>
        <fullName evidence="2">Methyltransferase FkbM domain-containing protein</fullName>
    </recommendedName>
</protein>
<evidence type="ECO:0000313" key="3">
    <source>
        <dbReference type="EMBL" id="RDJ16830.1"/>
    </source>
</evidence>
<organism evidence="3 4">
    <name type="scientific">Rhizobium grahamii</name>
    <dbReference type="NCBI Taxonomy" id="1120045"/>
    <lineage>
        <taxon>Bacteria</taxon>
        <taxon>Pseudomonadati</taxon>
        <taxon>Pseudomonadota</taxon>
        <taxon>Alphaproteobacteria</taxon>
        <taxon>Hyphomicrobiales</taxon>
        <taxon>Rhizobiaceae</taxon>
        <taxon>Rhizobium/Agrobacterium group</taxon>
        <taxon>Rhizobium</taxon>
    </lineage>
</organism>
<evidence type="ECO:0000256" key="1">
    <source>
        <dbReference type="SAM" id="MobiDB-lite"/>
    </source>
</evidence>
<dbReference type="InterPro" id="IPR052514">
    <property type="entry name" value="SAM-dependent_MTase"/>
</dbReference>
<gene>
    <name evidence="3" type="ORF">B5K06_00090</name>
</gene>
<dbReference type="OrthoDB" id="5329963at2"/>
<reference evidence="3 4" key="1">
    <citation type="submission" date="2017-03" db="EMBL/GenBank/DDBJ databases">
        <title>Genome analysis of Rhizobial strains effectives or ineffectives for nitrogen fixation isolated from bean seeds.</title>
        <authorList>
            <person name="Peralta H."/>
            <person name="Aguilar-Vera A."/>
            <person name="Mora Y."/>
            <person name="Vargas-Lagunas C."/>
            <person name="Girard L."/>
            <person name="Mora J."/>
        </authorList>
    </citation>
    <scope>NUCLEOTIDE SEQUENCE [LARGE SCALE GENOMIC DNA]</scope>
    <source>
        <strain evidence="3 4">CCGM3</strain>
    </source>
</reference>
<evidence type="ECO:0000313" key="4">
    <source>
        <dbReference type="Proteomes" id="UP000254939"/>
    </source>
</evidence>
<name>A0A370KWM5_9HYPH</name>
<feature type="domain" description="Methyltransferase FkbM" evidence="2">
    <location>
        <begin position="236"/>
        <end position="370"/>
    </location>
</feature>
<feature type="compositionally biased region" description="Polar residues" evidence="1">
    <location>
        <begin position="10"/>
        <end position="20"/>
    </location>
</feature>
<dbReference type="AlphaFoldDB" id="A0A370KWM5"/>
<dbReference type="Gene3D" id="3.40.50.150">
    <property type="entry name" value="Vaccinia Virus protein VP39"/>
    <property type="match status" value="1"/>
</dbReference>
<comment type="caution">
    <text evidence="3">The sequence shown here is derived from an EMBL/GenBank/DDBJ whole genome shotgun (WGS) entry which is preliminary data.</text>
</comment>
<accession>A0A370KWM5</accession>
<evidence type="ECO:0000259" key="2">
    <source>
        <dbReference type="Pfam" id="PF05050"/>
    </source>
</evidence>
<dbReference type="PANTHER" id="PTHR34203">
    <property type="entry name" value="METHYLTRANSFERASE, FKBM FAMILY PROTEIN"/>
    <property type="match status" value="1"/>
</dbReference>
<dbReference type="InterPro" id="IPR029063">
    <property type="entry name" value="SAM-dependent_MTases_sf"/>
</dbReference>
<sequence>MANPFDHQRASSQQVTQASATHDALHVPRLPDGLAAQELLHRINDATCRFSARPLRDPLVLYGAGDMGRLARDYLRAIGRDFAFVVDRNAVALRKDPLWADVQVLHPSEVRDDMKRSALLAVSIATTPFVPLEKALREAGWHDVVPFYDIAESYRDQHPLSNGWFAEKLTSEELARTTNVLLGWEDDLSRAHHLQFLAWRRLREEWTFEGAPVTGDNRFFIPEMRGCLDAVSVFVDGGAHDGSITTKLIAEAGLRQAAIVAIEPDAKNAAAFTRRLASLDAKGAADVTLLPYALDSVEHERSFHNGLGYASQLSDTGRERVRTVTLDSLALSPGFLKLHLEGAELNALRGGSETLQRHRPIVAVTTYHNSDGLWRTPEYLMEQLPAYRFFMRLHSWCGTGAVVYAVPQEKVRIQ</sequence>
<dbReference type="EMBL" id="NAAC01000001">
    <property type="protein sequence ID" value="RDJ16830.1"/>
    <property type="molecule type" value="Genomic_DNA"/>
</dbReference>
<feature type="region of interest" description="Disordered" evidence="1">
    <location>
        <begin position="1"/>
        <end position="21"/>
    </location>
</feature>
<dbReference type="NCBIfam" id="TIGR01444">
    <property type="entry name" value="fkbM_fam"/>
    <property type="match status" value="1"/>
</dbReference>
<dbReference type="Proteomes" id="UP000254939">
    <property type="component" value="Unassembled WGS sequence"/>
</dbReference>
<dbReference type="PANTHER" id="PTHR34203:SF15">
    <property type="entry name" value="SLL1173 PROTEIN"/>
    <property type="match status" value="1"/>
</dbReference>
<dbReference type="SUPFAM" id="SSF53335">
    <property type="entry name" value="S-adenosyl-L-methionine-dependent methyltransferases"/>
    <property type="match status" value="1"/>
</dbReference>
<proteinExistence type="predicted"/>
<dbReference type="InterPro" id="IPR006342">
    <property type="entry name" value="FkbM_mtfrase"/>
</dbReference>
<dbReference type="Pfam" id="PF05050">
    <property type="entry name" value="Methyltransf_21"/>
    <property type="match status" value="1"/>
</dbReference>